<dbReference type="GO" id="GO:0032259">
    <property type="term" value="P:methylation"/>
    <property type="evidence" value="ECO:0007669"/>
    <property type="project" value="UniProtKB-KW"/>
</dbReference>
<dbReference type="PANTHER" id="PTHR44068:SF1">
    <property type="entry name" value="HYPOTHETICAL LOC100005854"/>
    <property type="match status" value="1"/>
</dbReference>
<proteinExistence type="inferred from homology"/>
<comment type="function">
    <text evidence="4">Catalyzes the methylation of the lipid moiety of the intermediate compounds phthiotriol and glycosylated phenolphthiotriol dimycoserosates to form phthiocerol dimycocerosates (DIM A) and glycosylated phenolphthiocerol dimycocerosates (PGL).</text>
</comment>
<evidence type="ECO:0000256" key="3">
    <source>
        <dbReference type="ARBA" id="ARBA00022679"/>
    </source>
</evidence>
<evidence type="ECO:0000313" key="7">
    <source>
        <dbReference type="EMBL" id="QUR67334.1"/>
    </source>
</evidence>
<dbReference type="NCBIfam" id="NF045823">
    <property type="entry name" value="PthPhpthDimycoMt"/>
    <property type="match status" value="1"/>
</dbReference>
<dbReference type="EMBL" id="CP046600">
    <property type="protein sequence ID" value="QUR67334.1"/>
    <property type="molecule type" value="Genomic_DNA"/>
</dbReference>
<dbReference type="InterPro" id="IPR029063">
    <property type="entry name" value="SAM-dependent_MTases_sf"/>
</dbReference>
<keyword evidence="8" id="KW-1185">Reference proteome</keyword>
<dbReference type="InterPro" id="IPR054877">
    <property type="entry name" value="PthPhpthDimycoMt"/>
</dbReference>
<organism evidence="7 8">
    <name type="scientific">Mycobacterium spongiae</name>
    <dbReference type="NCBI Taxonomy" id="886343"/>
    <lineage>
        <taxon>Bacteria</taxon>
        <taxon>Bacillati</taxon>
        <taxon>Actinomycetota</taxon>
        <taxon>Actinomycetes</taxon>
        <taxon>Mycobacteriales</taxon>
        <taxon>Mycobacteriaceae</taxon>
        <taxon>Mycobacterium</taxon>
    </lineage>
</organism>
<dbReference type="InterPro" id="IPR050447">
    <property type="entry name" value="Erg6_SMT_methyltransf"/>
</dbReference>
<reference evidence="7" key="1">
    <citation type="submission" date="2019-12" db="EMBL/GenBank/DDBJ databases">
        <title>Mycobacterium spongiae sp. nov.</title>
        <authorList>
            <person name="Stinear T."/>
        </authorList>
    </citation>
    <scope>NUCLEOTIDE SEQUENCE</scope>
    <source>
        <strain evidence="7">FSD4b-SM</strain>
    </source>
</reference>
<dbReference type="Proteomes" id="UP000682202">
    <property type="component" value="Chromosome"/>
</dbReference>
<evidence type="ECO:0000313" key="8">
    <source>
        <dbReference type="Proteomes" id="UP000682202"/>
    </source>
</evidence>
<evidence type="ECO:0000256" key="5">
    <source>
        <dbReference type="ARBA" id="ARBA00038330"/>
    </source>
</evidence>
<evidence type="ECO:0000256" key="2">
    <source>
        <dbReference type="ARBA" id="ARBA00022603"/>
    </source>
</evidence>
<dbReference type="PANTHER" id="PTHR44068">
    <property type="entry name" value="ZGC:194242"/>
    <property type="match status" value="1"/>
</dbReference>
<name>A0A975PX12_9MYCO</name>
<dbReference type="KEGG" id="mspg:F6B93_09685"/>
<evidence type="ECO:0000256" key="4">
    <source>
        <dbReference type="ARBA" id="ARBA00037600"/>
    </source>
</evidence>
<accession>A0A975PX12</accession>
<sequence length="343" mass="37561">MTIPGLTVISPLPSPWLTTSTNETAGQKATSARFRYRRTGGGCRDLASNHVARRSETCTGVLIWSQALGGLPACLVVSCDTLPVALRYRLQSNPIVGKLTTKYFLPLGTRQVGDDVVFFNFGYEEDPPMALPLDPADEPNRYGIQLYHQTASQVDLTGKRVLEVSCGAGGGASYIVRNLGPASYTGLDLNPASIELCREKHKLPGLDFVQGDAQNLPFGDETFDAVLNVEASHQYPDFPGFLGEVARVLRPGGHFLYTDSRRNPVVPEWEAALAAGPLKKISERDIDTEAKRGLDANTNRSQEAIGRRTALLARLTRYAVGVLDWDLRRGGGFTYRIYLFVKE</sequence>
<dbReference type="RefSeq" id="WP_211698904.1">
    <property type="nucleotide sequence ID" value="NZ_CP046600.1"/>
</dbReference>
<comment type="similarity">
    <text evidence="5">Belongs to the methyltransferase superfamily. Phthiotriol/phenolphthiotriol dimycocerosates methyltransferase family.</text>
</comment>
<dbReference type="Pfam" id="PF08241">
    <property type="entry name" value="Methyltransf_11"/>
    <property type="match status" value="1"/>
</dbReference>
<dbReference type="CDD" id="cd02440">
    <property type="entry name" value="AdoMet_MTases"/>
    <property type="match status" value="1"/>
</dbReference>
<dbReference type="SUPFAM" id="SSF53335">
    <property type="entry name" value="S-adenosyl-L-methionine-dependent methyltransferases"/>
    <property type="match status" value="1"/>
</dbReference>
<keyword evidence="1" id="KW-0443">Lipid metabolism</keyword>
<protein>
    <submittedName>
        <fullName evidence="7">Methyltransferase domain-containing protein</fullName>
    </submittedName>
</protein>
<keyword evidence="2 7" id="KW-0489">Methyltransferase</keyword>
<dbReference type="Gene3D" id="3.40.50.150">
    <property type="entry name" value="Vaccinia Virus protein VP39"/>
    <property type="match status" value="1"/>
</dbReference>
<dbReference type="AlphaFoldDB" id="A0A975PX12"/>
<evidence type="ECO:0000256" key="1">
    <source>
        <dbReference type="ARBA" id="ARBA00022516"/>
    </source>
</evidence>
<dbReference type="InterPro" id="IPR013216">
    <property type="entry name" value="Methyltransf_11"/>
</dbReference>
<dbReference type="GO" id="GO:0016126">
    <property type="term" value="P:sterol biosynthetic process"/>
    <property type="evidence" value="ECO:0007669"/>
    <property type="project" value="TreeGrafter"/>
</dbReference>
<keyword evidence="3" id="KW-0808">Transferase</keyword>
<feature type="domain" description="Methyltransferase type 11" evidence="6">
    <location>
        <begin position="162"/>
        <end position="256"/>
    </location>
</feature>
<gene>
    <name evidence="7" type="ORF">F6B93_09685</name>
</gene>
<evidence type="ECO:0000259" key="6">
    <source>
        <dbReference type="Pfam" id="PF08241"/>
    </source>
</evidence>
<dbReference type="GO" id="GO:0003838">
    <property type="term" value="F:sterol 24-C-methyltransferase activity"/>
    <property type="evidence" value="ECO:0007669"/>
    <property type="project" value="TreeGrafter"/>
</dbReference>
<keyword evidence="1" id="KW-0444">Lipid biosynthesis</keyword>